<evidence type="ECO:0000313" key="4">
    <source>
        <dbReference type="Proteomes" id="UP000325313"/>
    </source>
</evidence>
<gene>
    <name evidence="1" type="ORF">PGT21_005420</name>
    <name evidence="2" type="ORF">PGTUg99_016813</name>
</gene>
<dbReference type="Proteomes" id="UP000325313">
    <property type="component" value="Unassembled WGS sequence"/>
</dbReference>
<comment type="caution">
    <text evidence="2">The sequence shown here is derived from an EMBL/GenBank/DDBJ whole genome shotgun (WGS) entry which is preliminary data.</text>
</comment>
<dbReference type="EMBL" id="VDEP01000244">
    <property type="protein sequence ID" value="KAA1120427.1"/>
    <property type="molecule type" value="Genomic_DNA"/>
</dbReference>
<dbReference type="Proteomes" id="UP000324748">
    <property type="component" value="Unassembled WGS sequence"/>
</dbReference>
<evidence type="ECO:0000313" key="1">
    <source>
        <dbReference type="EMBL" id="KAA1080397.1"/>
    </source>
</evidence>
<name>A0A5B0R4J9_PUCGR</name>
<dbReference type="EMBL" id="VSWC01000131">
    <property type="protein sequence ID" value="KAA1080397.1"/>
    <property type="molecule type" value="Genomic_DNA"/>
</dbReference>
<accession>A0A5B0R4J9</accession>
<sequence length="73" mass="8384">MSRFYPSRPGSDGTTGDCLTIKTPPIPNQAAAQPLNRERLQLPGDELVMIRFNEDFPNLLFRERLYWSAMNND</sequence>
<proteinExistence type="predicted"/>
<organism evidence="2 4">
    <name type="scientific">Puccinia graminis f. sp. tritici</name>
    <dbReference type="NCBI Taxonomy" id="56615"/>
    <lineage>
        <taxon>Eukaryota</taxon>
        <taxon>Fungi</taxon>
        <taxon>Dikarya</taxon>
        <taxon>Basidiomycota</taxon>
        <taxon>Pucciniomycotina</taxon>
        <taxon>Pucciniomycetes</taxon>
        <taxon>Pucciniales</taxon>
        <taxon>Pucciniaceae</taxon>
        <taxon>Puccinia</taxon>
    </lineage>
</organism>
<evidence type="ECO:0000313" key="2">
    <source>
        <dbReference type="EMBL" id="KAA1120427.1"/>
    </source>
</evidence>
<dbReference type="AlphaFoldDB" id="A0A5B0R4J9"/>
<evidence type="ECO:0000313" key="3">
    <source>
        <dbReference type="Proteomes" id="UP000324748"/>
    </source>
</evidence>
<keyword evidence="3" id="KW-1185">Reference proteome</keyword>
<reference evidence="3 4" key="1">
    <citation type="submission" date="2019-05" db="EMBL/GenBank/DDBJ databases">
        <title>Emergence of the Ug99 lineage of the wheat stem rust pathogen through somatic hybridization.</title>
        <authorList>
            <person name="Li F."/>
            <person name="Upadhyaya N.M."/>
            <person name="Sperschneider J."/>
            <person name="Matny O."/>
            <person name="Nguyen-Phuc H."/>
            <person name="Mago R."/>
            <person name="Raley C."/>
            <person name="Miller M.E."/>
            <person name="Silverstein K.A.T."/>
            <person name="Henningsen E."/>
            <person name="Hirsch C.D."/>
            <person name="Visser B."/>
            <person name="Pretorius Z.A."/>
            <person name="Steffenson B.J."/>
            <person name="Schwessinger B."/>
            <person name="Dodds P.N."/>
            <person name="Figueroa M."/>
        </authorList>
    </citation>
    <scope>NUCLEOTIDE SEQUENCE [LARGE SCALE GENOMIC DNA]</scope>
    <source>
        <strain evidence="1">21-0</strain>
        <strain evidence="2 4">Ug99</strain>
    </source>
</reference>
<protein>
    <submittedName>
        <fullName evidence="2">Uncharacterized protein</fullName>
    </submittedName>
</protein>